<evidence type="ECO:0000313" key="1">
    <source>
        <dbReference type="EMBL" id="CAH1521690.1"/>
    </source>
</evidence>
<reference evidence="1" key="1">
    <citation type="submission" date="2022-01" db="EMBL/GenBank/DDBJ databases">
        <authorList>
            <person name="Lagorce A."/>
        </authorList>
    </citation>
    <scope>NUCLEOTIDE SEQUENCE</scope>
    <source>
        <strain evidence="1">Th15_F1_D04</strain>
    </source>
</reference>
<dbReference type="EMBL" id="CAKMTQ010000001">
    <property type="protein sequence ID" value="CAH1521690.1"/>
    <property type="molecule type" value="Genomic_DNA"/>
</dbReference>
<name>A0AAU9Q0K1_9VIBR</name>
<comment type="caution">
    <text evidence="1">The sequence shown here is derived from an EMBL/GenBank/DDBJ whole genome shotgun (WGS) entry which is preliminary data.</text>
</comment>
<evidence type="ECO:0000313" key="2">
    <source>
        <dbReference type="Proteomes" id="UP001295420"/>
    </source>
</evidence>
<organism evidence="1 2">
    <name type="scientific">Vibrio owensii</name>
    <dbReference type="NCBI Taxonomy" id="696485"/>
    <lineage>
        <taxon>Bacteria</taxon>
        <taxon>Pseudomonadati</taxon>
        <taxon>Pseudomonadota</taxon>
        <taxon>Gammaproteobacteria</taxon>
        <taxon>Vibrionales</taxon>
        <taxon>Vibrionaceae</taxon>
        <taxon>Vibrio</taxon>
    </lineage>
</organism>
<dbReference type="AlphaFoldDB" id="A0AAU9Q0K1"/>
<sequence>MEGIVEPLELLGLKYNQIKAFVDLAKD</sequence>
<dbReference type="Proteomes" id="UP001295420">
    <property type="component" value="Unassembled WGS sequence"/>
</dbReference>
<protein>
    <submittedName>
        <fullName evidence="1">Uncharacterized protein</fullName>
    </submittedName>
</protein>
<accession>A0AAU9Q0K1</accession>
<proteinExistence type="predicted"/>
<gene>
    <name evidence="1" type="ORF">THF1D04_11079</name>
</gene>